<feature type="compositionally biased region" description="Pro residues" evidence="7">
    <location>
        <begin position="221"/>
        <end position="230"/>
    </location>
</feature>
<dbReference type="OrthoDB" id="434647at2759"/>
<evidence type="ECO:0000256" key="5">
    <source>
        <dbReference type="ARBA" id="ARBA00023136"/>
    </source>
</evidence>
<protein>
    <recommendedName>
        <fullName evidence="6">Protein YOP1</fullName>
    </recommendedName>
</protein>
<feature type="transmembrane region" description="Helical" evidence="6">
    <location>
        <begin position="41"/>
        <end position="61"/>
    </location>
</feature>
<feature type="compositionally biased region" description="Low complexity" evidence="7">
    <location>
        <begin position="204"/>
        <end position="220"/>
    </location>
</feature>
<keyword evidence="9" id="KW-1185">Reference proteome</keyword>
<evidence type="ECO:0000256" key="3">
    <source>
        <dbReference type="ARBA" id="ARBA00022692"/>
    </source>
</evidence>
<dbReference type="PANTHER" id="PTHR12300">
    <property type="entry name" value="HVA22-LIKE PROTEINS"/>
    <property type="match status" value="1"/>
</dbReference>
<gene>
    <name evidence="8" type="ORF">FIBSPDRAFT_1037635</name>
</gene>
<dbReference type="Pfam" id="PF03134">
    <property type="entry name" value="TB2_DP1_HVA22"/>
    <property type="match status" value="1"/>
</dbReference>
<dbReference type="AlphaFoldDB" id="A0A166TZV1"/>
<feature type="transmembrane region" description="Helical" evidence="6">
    <location>
        <begin position="73"/>
        <end position="93"/>
    </location>
</feature>
<keyword evidence="5 6" id="KW-0472">Membrane</keyword>
<dbReference type="InterPro" id="IPR004345">
    <property type="entry name" value="TB2_DP1_HVA22"/>
</dbReference>
<feature type="region of interest" description="Disordered" evidence="7">
    <location>
        <begin position="181"/>
        <end position="236"/>
    </location>
</feature>
<dbReference type="Proteomes" id="UP000076532">
    <property type="component" value="Unassembled WGS sequence"/>
</dbReference>
<name>A0A166TZV1_9AGAM</name>
<evidence type="ECO:0000256" key="4">
    <source>
        <dbReference type="ARBA" id="ARBA00022989"/>
    </source>
</evidence>
<keyword evidence="3 6" id="KW-0812">Transmembrane</keyword>
<comment type="similarity">
    <text evidence="2 6">Belongs to the DP1 family.</text>
</comment>
<dbReference type="STRING" id="436010.A0A166TZV1"/>
<reference evidence="8 9" key="1">
    <citation type="journal article" date="2016" name="Mol. Biol. Evol.">
        <title>Comparative Genomics of Early-Diverging Mushroom-Forming Fungi Provides Insights into the Origins of Lignocellulose Decay Capabilities.</title>
        <authorList>
            <person name="Nagy L.G."/>
            <person name="Riley R."/>
            <person name="Tritt A."/>
            <person name="Adam C."/>
            <person name="Daum C."/>
            <person name="Floudas D."/>
            <person name="Sun H."/>
            <person name="Yadav J.S."/>
            <person name="Pangilinan J."/>
            <person name="Larsson K.H."/>
            <person name="Matsuura K."/>
            <person name="Barry K."/>
            <person name="Labutti K."/>
            <person name="Kuo R."/>
            <person name="Ohm R.A."/>
            <person name="Bhattacharya S.S."/>
            <person name="Shirouzu T."/>
            <person name="Yoshinaga Y."/>
            <person name="Martin F.M."/>
            <person name="Grigoriev I.V."/>
            <person name="Hibbett D.S."/>
        </authorList>
    </citation>
    <scope>NUCLEOTIDE SEQUENCE [LARGE SCALE GENOMIC DNA]</scope>
    <source>
        <strain evidence="8 9">CBS 109695</strain>
    </source>
</reference>
<evidence type="ECO:0000256" key="2">
    <source>
        <dbReference type="ARBA" id="ARBA00008573"/>
    </source>
</evidence>
<keyword evidence="4 6" id="KW-1133">Transmembrane helix</keyword>
<accession>A0A166TZV1</accession>
<evidence type="ECO:0000313" key="9">
    <source>
        <dbReference type="Proteomes" id="UP000076532"/>
    </source>
</evidence>
<comment type="caution">
    <text evidence="6">Lacks conserved residue(s) required for the propagation of feature annotation.</text>
</comment>
<comment type="subcellular location">
    <subcellularLocation>
        <location evidence="1 6">Membrane</location>
        <topology evidence="1 6">Multi-pass membrane protein</topology>
    </subcellularLocation>
</comment>
<feature type="compositionally biased region" description="Low complexity" evidence="7">
    <location>
        <begin position="181"/>
        <end position="190"/>
    </location>
</feature>
<organism evidence="8 9">
    <name type="scientific">Athelia psychrophila</name>
    <dbReference type="NCBI Taxonomy" id="1759441"/>
    <lineage>
        <taxon>Eukaryota</taxon>
        <taxon>Fungi</taxon>
        <taxon>Dikarya</taxon>
        <taxon>Basidiomycota</taxon>
        <taxon>Agaricomycotina</taxon>
        <taxon>Agaricomycetes</taxon>
        <taxon>Agaricomycetidae</taxon>
        <taxon>Atheliales</taxon>
        <taxon>Atheliaceae</taxon>
        <taxon>Athelia</taxon>
    </lineage>
</organism>
<dbReference type="EMBL" id="KV417490">
    <property type="protein sequence ID" value="KZP31166.1"/>
    <property type="molecule type" value="Genomic_DNA"/>
</dbReference>
<evidence type="ECO:0000313" key="8">
    <source>
        <dbReference type="EMBL" id="KZP31166.1"/>
    </source>
</evidence>
<evidence type="ECO:0000256" key="6">
    <source>
        <dbReference type="RuleBase" id="RU362006"/>
    </source>
</evidence>
<evidence type="ECO:0000256" key="7">
    <source>
        <dbReference type="SAM" id="MobiDB-lite"/>
    </source>
</evidence>
<dbReference type="GO" id="GO:0016020">
    <property type="term" value="C:membrane"/>
    <property type="evidence" value="ECO:0007669"/>
    <property type="project" value="UniProtKB-SubCell"/>
</dbReference>
<sequence>MILALISNLLSAYFAFCLPAYSTFKALSHRPISDPDLERLSMYWAVIGLFVAFQYSAEWLISWFPFYFEIKTIFLLFLSLPSIQGSTFVYRSIVQPFFSANEAELDTTIASFQNSVVGFLQTRLSGLFDIVWKLVNKTGPSQGPPGQNNGQPPAAGTFSLDAALGAWKAYGPAVLGGLSSAHPASASSTSLQPNPAPQPERRFSGASASSGISPASTPGPRSGPAPPFPEPQHFQY</sequence>
<proteinExistence type="inferred from homology"/>
<evidence type="ECO:0000256" key="1">
    <source>
        <dbReference type="ARBA" id="ARBA00004141"/>
    </source>
</evidence>
<dbReference type="PANTHER" id="PTHR12300:SF161">
    <property type="entry name" value="RECEPTOR EXPRESSION-ENHANCING PROTEIN"/>
    <property type="match status" value="1"/>
</dbReference>